<accession>A0ABV8XHV6</accession>
<name>A0ABV8XHV6_9DEIO</name>
<protein>
    <recommendedName>
        <fullName evidence="3">Adhesin domain-containing protein</fullName>
    </recommendedName>
</protein>
<dbReference type="Proteomes" id="UP001595998">
    <property type="component" value="Unassembled WGS sequence"/>
</dbReference>
<evidence type="ECO:0000313" key="1">
    <source>
        <dbReference type="EMBL" id="MFC4424709.1"/>
    </source>
</evidence>
<sequence length="289" mass="30271">MSDEHSTDDFRSQVQRLVAEGKLTPEEAQGLLGQPEAPNLGTGDVIYTASGDGETPPDLLLEVHGFTLQVVQDTGQVSPQLHVSEDGAVLLDATSQGWRVARRPEQRHRQLHNVRAVLTLPFAPRHVRAEVHGGNLSLPDLGGELLAEVHGGNVRAGQAQSLRAEVHGGNLTATEISGPTHMNVHGGNLTLSDAQSLNASIHGGNLKWAGQLLDGAHRLEVNAGNATLQLLPGSSVRVEADVTVGAFKADFPTQKAGGFVNTRHSGQLGAGDASLSCRVAAGQIKLVSA</sequence>
<reference evidence="2" key="1">
    <citation type="journal article" date="2019" name="Int. J. Syst. Evol. Microbiol.">
        <title>The Global Catalogue of Microorganisms (GCM) 10K type strain sequencing project: providing services to taxonomists for standard genome sequencing and annotation.</title>
        <authorList>
            <consortium name="The Broad Institute Genomics Platform"/>
            <consortium name="The Broad Institute Genome Sequencing Center for Infectious Disease"/>
            <person name="Wu L."/>
            <person name="Ma J."/>
        </authorList>
    </citation>
    <scope>NUCLEOTIDE SEQUENCE [LARGE SCALE GENOMIC DNA]</scope>
    <source>
        <strain evidence="2">CCUG 56029</strain>
    </source>
</reference>
<comment type="caution">
    <text evidence="1">The sequence shown here is derived from an EMBL/GenBank/DDBJ whole genome shotgun (WGS) entry which is preliminary data.</text>
</comment>
<dbReference type="EMBL" id="JBHSEH010000002">
    <property type="protein sequence ID" value="MFC4424709.1"/>
    <property type="molecule type" value="Genomic_DNA"/>
</dbReference>
<keyword evidence="2" id="KW-1185">Reference proteome</keyword>
<dbReference type="RefSeq" id="WP_380035061.1">
    <property type="nucleotide sequence ID" value="NZ_JBHSEH010000002.1"/>
</dbReference>
<evidence type="ECO:0000313" key="2">
    <source>
        <dbReference type="Proteomes" id="UP001595998"/>
    </source>
</evidence>
<evidence type="ECO:0008006" key="3">
    <source>
        <dbReference type="Google" id="ProtNLM"/>
    </source>
</evidence>
<organism evidence="1 2">
    <name type="scientific">Deinococcus navajonensis</name>
    <dbReference type="NCBI Taxonomy" id="309884"/>
    <lineage>
        <taxon>Bacteria</taxon>
        <taxon>Thermotogati</taxon>
        <taxon>Deinococcota</taxon>
        <taxon>Deinococci</taxon>
        <taxon>Deinococcales</taxon>
        <taxon>Deinococcaceae</taxon>
        <taxon>Deinococcus</taxon>
    </lineage>
</organism>
<proteinExistence type="predicted"/>
<gene>
    <name evidence="1" type="ORF">ACFOZ9_00690</name>
</gene>